<dbReference type="Proteomes" id="UP000245720">
    <property type="component" value="Unassembled WGS sequence"/>
</dbReference>
<dbReference type="AlphaFoldDB" id="A0A315XZA9"/>
<sequence length="167" mass="19403">MNDKNAAPVQIMLSDLPKEFHLMKFLVGSKSERIKKEEQLSYDAGQIVGKMRDALKKQYVDDEGDVNLNKLCVRLVFCFYAEDAEVFKRRQFRDYLKDIPVNKWHRELKDLFRVLNTSPDERNPYDDAKLNDFPYVNGGLFGGNDIIIPNFTEEIADIILNSACEFD</sequence>
<dbReference type="InterPro" id="IPR046819">
    <property type="entry name" value="MmeI_hel"/>
</dbReference>
<dbReference type="RefSeq" id="WP_109726574.1">
    <property type="nucleotide sequence ID" value="NZ_QGDI01000006.1"/>
</dbReference>
<gene>
    <name evidence="2" type="ORF">IE37_01813</name>
</gene>
<proteinExistence type="predicted"/>
<comment type="caution">
    <text evidence="2">The sequence shown here is derived from an EMBL/GenBank/DDBJ whole genome shotgun (WGS) entry which is preliminary data.</text>
</comment>
<organism evidence="2 3">
    <name type="scientific">Ruminococcus flavefaciens</name>
    <dbReference type="NCBI Taxonomy" id="1265"/>
    <lineage>
        <taxon>Bacteria</taxon>
        <taxon>Bacillati</taxon>
        <taxon>Bacillota</taxon>
        <taxon>Clostridia</taxon>
        <taxon>Eubacteriales</taxon>
        <taxon>Oscillospiraceae</taxon>
        <taxon>Ruminococcus</taxon>
    </lineage>
</organism>
<protein>
    <recommendedName>
        <fullName evidence="1">MmeI-like helicase spacer domain-containing protein</fullName>
    </recommendedName>
</protein>
<name>A0A315XZA9_RUMFL</name>
<evidence type="ECO:0000313" key="3">
    <source>
        <dbReference type="Proteomes" id="UP000245720"/>
    </source>
</evidence>
<dbReference type="OrthoDB" id="9815272at2"/>
<reference evidence="2 3" key="1">
    <citation type="submission" date="2018-05" db="EMBL/GenBank/DDBJ databases">
        <title>The Hungate 1000. A catalogue of reference genomes from the rumen microbiome.</title>
        <authorList>
            <person name="Kelly W."/>
        </authorList>
    </citation>
    <scope>NUCLEOTIDE SEQUENCE [LARGE SCALE GENOMIC DNA]</scope>
    <source>
        <strain evidence="2 3">SAb67</strain>
    </source>
</reference>
<feature type="domain" description="MmeI-like helicase spacer" evidence="1">
    <location>
        <begin position="67"/>
        <end position="141"/>
    </location>
</feature>
<dbReference type="EMBL" id="QGDI01000006">
    <property type="protein sequence ID" value="PWJ12728.1"/>
    <property type="molecule type" value="Genomic_DNA"/>
</dbReference>
<evidence type="ECO:0000259" key="1">
    <source>
        <dbReference type="Pfam" id="PF20465"/>
    </source>
</evidence>
<accession>A0A315XZA9</accession>
<evidence type="ECO:0000313" key="2">
    <source>
        <dbReference type="EMBL" id="PWJ12728.1"/>
    </source>
</evidence>
<dbReference type="Pfam" id="PF20465">
    <property type="entry name" value="MmeI_hel"/>
    <property type="match status" value="1"/>
</dbReference>